<keyword evidence="3" id="KW-1185">Reference proteome</keyword>
<evidence type="ECO:0000259" key="1">
    <source>
        <dbReference type="PROSITE" id="PS50878"/>
    </source>
</evidence>
<accession>A0ABN9UTE2</accession>
<evidence type="ECO:0000313" key="3">
    <source>
        <dbReference type="Proteomes" id="UP001189429"/>
    </source>
</evidence>
<dbReference type="InterPro" id="IPR000477">
    <property type="entry name" value="RT_dom"/>
</dbReference>
<dbReference type="Proteomes" id="UP001189429">
    <property type="component" value="Unassembled WGS sequence"/>
</dbReference>
<sequence>MPRASKEKLMNPALRRHVEWWIASFNVCDSLGIDDHLEMLCQHVRNGSGIFKSDSNRGPKKAWISDRTWGMMCLRSGLKKTLRDASSQMRTIRLVEMFVEWRDVVGSRKQRDLQGGRIWQNVACSQFASACRRWALVSLRLRRFGVQIQRSAKLDRNVMLDRTRIAAEKAGENGDMRKLFKLAKFASGTDAGRLRSVRWEDGAQTQSQKQYLDRFTDHFCEVLGADEFEGPGLPMESETDDDAEILGECPCIEPICKGISRLKNDQGLGFDGIGGELLKAGGFAMASALHKLNAKIWQQKRWPRRWRGGRLQELPKKGDNANVENYRGLLMGDHMGKVSSSILFDDYARAYEQYIPDVQCGAAAGKGTDFASHLLRNVQAYTKTWGKSLGLLFLDLTKAYDRVIRELVFGRFQTGPSDTMRWQRGIAALRKLGLSSAQAHGIAQEIAKGTILTEMGITGASAKLLKSMHSPSWFRMKGAKRKLVVRRGGRQGCLFGSILFNVVYGKALKEFYADCEAHSIPVKVRFSRGGPFKQDQADASAQDERSILDITFVDDEAAMVVTAVPKTMSTKFAFVVNSLRRCFHKYALDINWKAGKTEGILMWRGKRARTEKFKLRKANGRQTFPVGGKKRRHRRKSASDGLDQAVEVGIVKQYKHLGDIIEENGSMFPEVRNRCKSAMNSLAPLGALLRHVSLRRRVHVTHSLIMSKLLYNSQIWEKLEES</sequence>
<gene>
    <name evidence="2" type="ORF">PCOR1329_LOCUS50336</name>
</gene>
<organism evidence="2 3">
    <name type="scientific">Prorocentrum cordatum</name>
    <dbReference type="NCBI Taxonomy" id="2364126"/>
    <lineage>
        <taxon>Eukaryota</taxon>
        <taxon>Sar</taxon>
        <taxon>Alveolata</taxon>
        <taxon>Dinophyceae</taxon>
        <taxon>Prorocentrales</taxon>
        <taxon>Prorocentraceae</taxon>
        <taxon>Prorocentrum</taxon>
    </lineage>
</organism>
<reference evidence="2" key="1">
    <citation type="submission" date="2023-10" db="EMBL/GenBank/DDBJ databases">
        <authorList>
            <person name="Chen Y."/>
            <person name="Shah S."/>
            <person name="Dougan E. K."/>
            <person name="Thang M."/>
            <person name="Chan C."/>
        </authorList>
    </citation>
    <scope>NUCLEOTIDE SEQUENCE [LARGE SCALE GENOMIC DNA]</scope>
</reference>
<name>A0ABN9UTE2_9DINO</name>
<dbReference type="PROSITE" id="PS50878">
    <property type="entry name" value="RT_POL"/>
    <property type="match status" value="1"/>
</dbReference>
<comment type="caution">
    <text evidence="2">The sequence shown here is derived from an EMBL/GenBank/DDBJ whole genome shotgun (WGS) entry which is preliminary data.</text>
</comment>
<feature type="domain" description="Reverse transcriptase" evidence="1">
    <location>
        <begin position="295"/>
        <end position="608"/>
    </location>
</feature>
<proteinExistence type="predicted"/>
<evidence type="ECO:0000313" key="2">
    <source>
        <dbReference type="EMBL" id="CAK0861759.1"/>
    </source>
</evidence>
<dbReference type="PANTHER" id="PTHR19446">
    <property type="entry name" value="REVERSE TRANSCRIPTASES"/>
    <property type="match status" value="1"/>
</dbReference>
<protein>
    <recommendedName>
        <fullName evidence="1">Reverse transcriptase domain-containing protein</fullName>
    </recommendedName>
</protein>
<dbReference type="EMBL" id="CAUYUJ010016092">
    <property type="protein sequence ID" value="CAK0861759.1"/>
    <property type="molecule type" value="Genomic_DNA"/>
</dbReference>